<proteinExistence type="predicted"/>
<name>A0A4S8MUW8_DENBC</name>
<evidence type="ECO:0008006" key="3">
    <source>
        <dbReference type="Google" id="ProtNLM"/>
    </source>
</evidence>
<sequence length="109" mass="12417">MASLNYGLSSRSTVKMVEIKYLYGLAEKYASVSPPREEHWSQPEQSHFVDSIWNHYPMNQLVFRIVDDGPNAKIICIDGKERLWAIKRFIDGTATNELMKAGVREPSSA</sequence>
<protein>
    <recommendedName>
        <fullName evidence="3">DUF262 domain-containing protein</fullName>
    </recommendedName>
</protein>
<keyword evidence="2" id="KW-1185">Reference proteome</keyword>
<accession>A0A4S8MUW8</accession>
<gene>
    <name evidence="1" type="ORF">K435DRAFT_834167</name>
</gene>
<dbReference type="EMBL" id="ML179042">
    <property type="protein sequence ID" value="THV06489.1"/>
    <property type="molecule type" value="Genomic_DNA"/>
</dbReference>
<dbReference type="OrthoDB" id="5419821at2759"/>
<evidence type="ECO:0000313" key="1">
    <source>
        <dbReference type="EMBL" id="THV06489.1"/>
    </source>
</evidence>
<reference evidence="1 2" key="1">
    <citation type="journal article" date="2019" name="Nat. Ecol. Evol.">
        <title>Megaphylogeny resolves global patterns of mushroom evolution.</title>
        <authorList>
            <person name="Varga T."/>
            <person name="Krizsan K."/>
            <person name="Foldi C."/>
            <person name="Dima B."/>
            <person name="Sanchez-Garcia M."/>
            <person name="Sanchez-Ramirez S."/>
            <person name="Szollosi G.J."/>
            <person name="Szarkandi J.G."/>
            <person name="Papp V."/>
            <person name="Albert L."/>
            <person name="Andreopoulos W."/>
            <person name="Angelini C."/>
            <person name="Antonin V."/>
            <person name="Barry K.W."/>
            <person name="Bougher N.L."/>
            <person name="Buchanan P."/>
            <person name="Buyck B."/>
            <person name="Bense V."/>
            <person name="Catcheside P."/>
            <person name="Chovatia M."/>
            <person name="Cooper J."/>
            <person name="Damon W."/>
            <person name="Desjardin D."/>
            <person name="Finy P."/>
            <person name="Geml J."/>
            <person name="Haridas S."/>
            <person name="Hughes K."/>
            <person name="Justo A."/>
            <person name="Karasinski D."/>
            <person name="Kautmanova I."/>
            <person name="Kiss B."/>
            <person name="Kocsube S."/>
            <person name="Kotiranta H."/>
            <person name="LaButti K.M."/>
            <person name="Lechner B.E."/>
            <person name="Liimatainen K."/>
            <person name="Lipzen A."/>
            <person name="Lukacs Z."/>
            <person name="Mihaltcheva S."/>
            <person name="Morgado L.N."/>
            <person name="Niskanen T."/>
            <person name="Noordeloos M.E."/>
            <person name="Ohm R.A."/>
            <person name="Ortiz-Santana B."/>
            <person name="Ovrebo C."/>
            <person name="Racz N."/>
            <person name="Riley R."/>
            <person name="Savchenko A."/>
            <person name="Shiryaev A."/>
            <person name="Soop K."/>
            <person name="Spirin V."/>
            <person name="Szebenyi C."/>
            <person name="Tomsovsky M."/>
            <person name="Tulloss R.E."/>
            <person name="Uehling J."/>
            <person name="Grigoriev I.V."/>
            <person name="Vagvolgyi C."/>
            <person name="Papp T."/>
            <person name="Martin F.M."/>
            <person name="Miettinen O."/>
            <person name="Hibbett D.S."/>
            <person name="Nagy L.G."/>
        </authorList>
    </citation>
    <scope>NUCLEOTIDE SEQUENCE [LARGE SCALE GENOMIC DNA]</scope>
    <source>
        <strain evidence="1 2">CBS 962.96</strain>
    </source>
</reference>
<organism evidence="1 2">
    <name type="scientific">Dendrothele bispora (strain CBS 962.96)</name>
    <dbReference type="NCBI Taxonomy" id="1314807"/>
    <lineage>
        <taxon>Eukaryota</taxon>
        <taxon>Fungi</taxon>
        <taxon>Dikarya</taxon>
        <taxon>Basidiomycota</taxon>
        <taxon>Agaricomycotina</taxon>
        <taxon>Agaricomycetes</taxon>
        <taxon>Agaricomycetidae</taxon>
        <taxon>Agaricales</taxon>
        <taxon>Agaricales incertae sedis</taxon>
        <taxon>Dendrothele</taxon>
    </lineage>
</organism>
<dbReference type="AlphaFoldDB" id="A0A4S8MUW8"/>
<dbReference type="Proteomes" id="UP000297245">
    <property type="component" value="Unassembled WGS sequence"/>
</dbReference>
<evidence type="ECO:0000313" key="2">
    <source>
        <dbReference type="Proteomes" id="UP000297245"/>
    </source>
</evidence>